<sequence>MAAPNDASRGQEKQLGKFQGEEKSIVLAPSFSERVIVQGLMAAPNCPWRQAKRDSKSTAHESEASVNKLKENGKITYHKQGGSRTYSDEGIISFSYYASIETFPVYFANRMYILWLE</sequence>
<keyword evidence="2" id="KW-1185">Reference proteome</keyword>
<evidence type="ECO:0000313" key="2">
    <source>
        <dbReference type="Proteomes" id="UP000316621"/>
    </source>
</evidence>
<proteinExistence type="predicted"/>
<dbReference type="Gramene" id="RZC69249">
    <property type="protein sequence ID" value="RZC69249"/>
    <property type="gene ID" value="C5167_032330"/>
</dbReference>
<reference evidence="1 2" key="1">
    <citation type="journal article" date="2018" name="Science">
        <title>The opium poppy genome and morphinan production.</title>
        <authorList>
            <person name="Guo L."/>
            <person name="Winzer T."/>
            <person name="Yang X."/>
            <person name="Li Y."/>
            <person name="Ning Z."/>
            <person name="He Z."/>
            <person name="Teodor R."/>
            <person name="Lu Y."/>
            <person name="Bowser T.A."/>
            <person name="Graham I.A."/>
            <person name="Ye K."/>
        </authorList>
    </citation>
    <scope>NUCLEOTIDE SEQUENCE [LARGE SCALE GENOMIC DNA]</scope>
    <source>
        <strain evidence="2">cv. HN1</strain>
        <tissue evidence="1">Leaves</tissue>
    </source>
</reference>
<evidence type="ECO:0000313" key="1">
    <source>
        <dbReference type="EMBL" id="RZC69249.1"/>
    </source>
</evidence>
<name>A0A4Y7KBC3_PAPSO</name>
<protein>
    <submittedName>
        <fullName evidence="1">Uncharacterized protein</fullName>
    </submittedName>
</protein>
<gene>
    <name evidence="1" type="ORF">C5167_032330</name>
</gene>
<dbReference type="EMBL" id="CM010721">
    <property type="protein sequence ID" value="RZC69249.1"/>
    <property type="molecule type" value="Genomic_DNA"/>
</dbReference>
<organism evidence="1 2">
    <name type="scientific">Papaver somniferum</name>
    <name type="common">Opium poppy</name>
    <dbReference type="NCBI Taxonomy" id="3469"/>
    <lineage>
        <taxon>Eukaryota</taxon>
        <taxon>Viridiplantae</taxon>
        <taxon>Streptophyta</taxon>
        <taxon>Embryophyta</taxon>
        <taxon>Tracheophyta</taxon>
        <taxon>Spermatophyta</taxon>
        <taxon>Magnoliopsida</taxon>
        <taxon>Ranunculales</taxon>
        <taxon>Papaveraceae</taxon>
        <taxon>Papaveroideae</taxon>
        <taxon>Papaver</taxon>
    </lineage>
</organism>
<accession>A0A4Y7KBC3</accession>
<dbReference type="Proteomes" id="UP000316621">
    <property type="component" value="Chromosome 7"/>
</dbReference>
<dbReference type="AlphaFoldDB" id="A0A4Y7KBC3"/>